<dbReference type="InterPro" id="IPR030489">
    <property type="entry name" value="TR_Rrf2-type_CS"/>
</dbReference>
<dbReference type="Pfam" id="PF02082">
    <property type="entry name" value="Rrf2"/>
    <property type="match status" value="1"/>
</dbReference>
<dbReference type="NCBIfam" id="TIGR00738">
    <property type="entry name" value="rrf2_super"/>
    <property type="match status" value="1"/>
</dbReference>
<dbReference type="AlphaFoldDB" id="A0A6J6J6Q1"/>
<evidence type="ECO:0000313" key="3">
    <source>
        <dbReference type="EMBL" id="CAB4872120.1"/>
    </source>
</evidence>
<dbReference type="PANTHER" id="PTHR33221">
    <property type="entry name" value="WINGED HELIX-TURN-HELIX TRANSCRIPTIONAL REGULATOR, RRF2 FAMILY"/>
    <property type="match status" value="1"/>
</dbReference>
<evidence type="ECO:0000313" key="2">
    <source>
        <dbReference type="EMBL" id="CAB4632642.1"/>
    </source>
</evidence>
<proteinExistence type="predicted"/>
<dbReference type="PANTHER" id="PTHR33221:SF5">
    <property type="entry name" value="HTH-TYPE TRANSCRIPTIONAL REGULATOR ISCR"/>
    <property type="match status" value="1"/>
</dbReference>
<dbReference type="GO" id="GO:0005829">
    <property type="term" value="C:cytosol"/>
    <property type="evidence" value="ECO:0007669"/>
    <property type="project" value="TreeGrafter"/>
</dbReference>
<gene>
    <name evidence="2" type="ORF">UFOPK1961_00868</name>
    <name evidence="3" type="ORF">UFOPK3364_00806</name>
</gene>
<dbReference type="EMBL" id="CAEZVJ010000098">
    <property type="protein sequence ID" value="CAB4632642.1"/>
    <property type="molecule type" value="Genomic_DNA"/>
</dbReference>
<dbReference type="PROSITE" id="PS51197">
    <property type="entry name" value="HTH_RRF2_2"/>
    <property type="match status" value="1"/>
</dbReference>
<dbReference type="GO" id="GO:0003700">
    <property type="term" value="F:DNA-binding transcription factor activity"/>
    <property type="evidence" value="ECO:0007669"/>
    <property type="project" value="TreeGrafter"/>
</dbReference>
<name>A0A6J6J6Q1_9ZZZZ</name>
<dbReference type="EMBL" id="CAFBLO010000080">
    <property type="protein sequence ID" value="CAB4872120.1"/>
    <property type="molecule type" value="Genomic_DNA"/>
</dbReference>
<dbReference type="InterPro" id="IPR000944">
    <property type="entry name" value="Tscrpt_reg_Rrf2"/>
</dbReference>
<accession>A0A6J6J6Q1</accession>
<dbReference type="GO" id="GO:0003677">
    <property type="term" value="F:DNA binding"/>
    <property type="evidence" value="ECO:0007669"/>
    <property type="project" value="UniProtKB-KW"/>
</dbReference>
<dbReference type="InterPro" id="IPR036388">
    <property type="entry name" value="WH-like_DNA-bd_sf"/>
</dbReference>
<dbReference type="PROSITE" id="PS01332">
    <property type="entry name" value="HTH_RRF2_1"/>
    <property type="match status" value="1"/>
</dbReference>
<dbReference type="Gene3D" id="1.10.10.10">
    <property type="entry name" value="Winged helix-like DNA-binding domain superfamily/Winged helix DNA-binding domain"/>
    <property type="match status" value="1"/>
</dbReference>
<keyword evidence="1" id="KW-0238">DNA-binding</keyword>
<evidence type="ECO:0000256" key="1">
    <source>
        <dbReference type="ARBA" id="ARBA00023125"/>
    </source>
</evidence>
<reference evidence="2" key="1">
    <citation type="submission" date="2020-05" db="EMBL/GenBank/DDBJ databases">
        <authorList>
            <person name="Chiriac C."/>
            <person name="Salcher M."/>
            <person name="Ghai R."/>
            <person name="Kavagutti S V."/>
        </authorList>
    </citation>
    <scope>NUCLEOTIDE SEQUENCE</scope>
</reference>
<sequence length="163" mass="17831">MRLGQNRAMYISARVDYAMRALLELAAAQRENPRVLLKGDAIAETHDIPTKFLVGVLTTLRTAGILQSMRGRDGGFRLAKPAADIRVADVMRALEGPLAEVRGERPEETEYLGAAVHLRDVWIATRVALRSVLENMSLADIETGNLPSEVAALLSAPGAWTRR</sequence>
<dbReference type="SUPFAM" id="SSF46785">
    <property type="entry name" value="Winged helix' DNA-binding domain"/>
    <property type="match status" value="1"/>
</dbReference>
<dbReference type="InterPro" id="IPR036390">
    <property type="entry name" value="WH_DNA-bd_sf"/>
</dbReference>
<organism evidence="2">
    <name type="scientific">freshwater metagenome</name>
    <dbReference type="NCBI Taxonomy" id="449393"/>
    <lineage>
        <taxon>unclassified sequences</taxon>
        <taxon>metagenomes</taxon>
        <taxon>ecological metagenomes</taxon>
    </lineage>
</organism>
<protein>
    <submittedName>
        <fullName evidence="2">Unannotated protein</fullName>
    </submittedName>
</protein>